<dbReference type="EMBL" id="JAVDPW010000001">
    <property type="protein sequence ID" value="MDR6287899.1"/>
    <property type="molecule type" value="Genomic_DNA"/>
</dbReference>
<comment type="cofactor">
    <cofactor evidence="5">
        <name>Zn(2+)</name>
        <dbReference type="ChEBI" id="CHEBI:29105"/>
    </cofactor>
    <text evidence="5">Binds 1 zinc ion per subunit.</text>
</comment>
<feature type="binding site" evidence="5">
    <location>
        <position position="195"/>
    </location>
    <ligand>
        <name>Zn(2+)</name>
        <dbReference type="ChEBI" id="CHEBI:29105"/>
        <note>catalytic</note>
    </ligand>
</feature>
<sequence length="329" mass="35653">MSKETAMLPKAELHLHLEGAASPDLVRRLAARHGMALPADLFTPAGDFAWTTFLHFLKVYDAASTVIRTEQDYRDVTYEYLKACAAEGAIYVELMSSPDHAAAAGLSYQGHLDGIVQGIEDARAETGIESRIIVTCVRHLGAERAVEVAKAAVRHQHPLVTGFGMGGDEAGFPPQLFAQTYRIAHDEAGLACNVHAGEAAGPESVWAALRLPVGRIGHGVRSIEDPALVTELADRGIVLEVCPTSNIATKVYPDYRAHPLRKLMEAGVKVTLNSDDPPYFATTIGHEYAVAERHFDLDDAALRQVTRTALQAAFVDEPTRARLLARLES</sequence>
<dbReference type="Pfam" id="PF00962">
    <property type="entry name" value="A_deaminase"/>
    <property type="match status" value="1"/>
</dbReference>
<organism evidence="7 8">
    <name type="scientific">Inquilinus ginsengisoli</name>
    <dbReference type="NCBI Taxonomy" id="363840"/>
    <lineage>
        <taxon>Bacteria</taxon>
        <taxon>Pseudomonadati</taxon>
        <taxon>Pseudomonadota</taxon>
        <taxon>Alphaproteobacteria</taxon>
        <taxon>Rhodospirillales</taxon>
        <taxon>Rhodospirillaceae</taxon>
        <taxon>Inquilinus</taxon>
    </lineage>
</organism>
<evidence type="ECO:0000313" key="7">
    <source>
        <dbReference type="EMBL" id="MDR6287899.1"/>
    </source>
</evidence>
<comment type="function">
    <text evidence="5">Catalyzes the hydrolytic deamination of adenine to hypoxanthine. Plays an important role in the purine salvage pathway and in nitrogen catabolism.</text>
</comment>
<dbReference type="Proteomes" id="UP001262410">
    <property type="component" value="Unassembled WGS sequence"/>
</dbReference>
<evidence type="ECO:0000313" key="8">
    <source>
        <dbReference type="Proteomes" id="UP001262410"/>
    </source>
</evidence>
<reference evidence="7 8" key="1">
    <citation type="submission" date="2023-07" db="EMBL/GenBank/DDBJ databases">
        <title>Sorghum-associated microbial communities from plants grown in Nebraska, USA.</title>
        <authorList>
            <person name="Schachtman D."/>
        </authorList>
    </citation>
    <scope>NUCLEOTIDE SEQUENCE [LARGE SCALE GENOMIC DNA]</scope>
    <source>
        <strain evidence="7 8">584</strain>
    </source>
</reference>
<evidence type="ECO:0000256" key="1">
    <source>
        <dbReference type="ARBA" id="ARBA00022723"/>
    </source>
</evidence>
<comment type="catalytic activity">
    <reaction evidence="5">
        <text>adenine + H2O + H(+) = hypoxanthine + NH4(+)</text>
        <dbReference type="Rhea" id="RHEA:23688"/>
        <dbReference type="ChEBI" id="CHEBI:15377"/>
        <dbReference type="ChEBI" id="CHEBI:15378"/>
        <dbReference type="ChEBI" id="CHEBI:16708"/>
        <dbReference type="ChEBI" id="CHEBI:17368"/>
        <dbReference type="ChEBI" id="CHEBI:28938"/>
        <dbReference type="EC" id="3.5.4.2"/>
    </reaction>
</comment>
<dbReference type="Gene3D" id="3.20.20.140">
    <property type="entry name" value="Metal-dependent hydrolases"/>
    <property type="match status" value="1"/>
</dbReference>
<dbReference type="CDD" id="cd01320">
    <property type="entry name" value="ADA"/>
    <property type="match status" value="1"/>
</dbReference>
<protein>
    <recommendedName>
        <fullName evidence="5">Adenine deaminase</fullName>
        <shortName evidence="5">ADE</shortName>
        <ecNumber evidence="5">3.5.4.2</ecNumber>
    </recommendedName>
    <alternativeName>
        <fullName evidence="5">Adenine aminohydrolase</fullName>
        <shortName evidence="5">AAH</shortName>
    </alternativeName>
</protein>
<dbReference type="NCBIfam" id="TIGR01430">
    <property type="entry name" value="aden_deam"/>
    <property type="match status" value="1"/>
</dbReference>
<feature type="site" description="Important for catalytic activity" evidence="5">
    <location>
        <position position="218"/>
    </location>
</feature>
<dbReference type="GO" id="GO:0016787">
    <property type="term" value="F:hydrolase activity"/>
    <property type="evidence" value="ECO:0007669"/>
    <property type="project" value="UniProtKB-KW"/>
</dbReference>
<dbReference type="InterPro" id="IPR032466">
    <property type="entry name" value="Metal_Hydrolase"/>
</dbReference>
<keyword evidence="2 5" id="KW-0378">Hydrolase</keyword>
<feature type="binding site" evidence="5">
    <location>
        <position position="276"/>
    </location>
    <ligand>
        <name>substrate</name>
    </ligand>
</feature>
<evidence type="ECO:0000256" key="5">
    <source>
        <dbReference type="HAMAP-Rule" id="MF_01962"/>
    </source>
</evidence>
<feature type="active site" description="Proton donor" evidence="5">
    <location>
        <position position="198"/>
    </location>
</feature>
<comment type="caution">
    <text evidence="7">The sequence shown here is derived from an EMBL/GenBank/DDBJ whole genome shotgun (WGS) entry which is preliminary data.</text>
</comment>
<evidence type="ECO:0000256" key="4">
    <source>
        <dbReference type="ARBA" id="ARBA00023080"/>
    </source>
</evidence>
<evidence type="ECO:0000259" key="6">
    <source>
        <dbReference type="Pfam" id="PF00962"/>
    </source>
</evidence>
<feature type="binding site" evidence="5">
    <location>
        <position position="275"/>
    </location>
    <ligand>
        <name>Zn(2+)</name>
        <dbReference type="ChEBI" id="CHEBI:29105"/>
        <note>catalytic</note>
    </ligand>
</feature>
<dbReference type="HAMAP" id="MF_01962">
    <property type="entry name" value="Adenine_deaminase"/>
    <property type="match status" value="1"/>
</dbReference>
<dbReference type="InterPro" id="IPR006330">
    <property type="entry name" value="Ado/ade_deaminase"/>
</dbReference>
<dbReference type="SUPFAM" id="SSF51556">
    <property type="entry name" value="Metallo-dependent hydrolases"/>
    <property type="match status" value="1"/>
</dbReference>
<keyword evidence="1 5" id="KW-0479">Metal-binding</keyword>
<feature type="binding site" evidence="5">
    <location>
        <position position="16"/>
    </location>
    <ligand>
        <name>Zn(2+)</name>
        <dbReference type="ChEBI" id="CHEBI:29105"/>
        <note>catalytic</note>
    </ligand>
</feature>
<dbReference type="RefSeq" id="WP_309791822.1">
    <property type="nucleotide sequence ID" value="NZ_JAVDPW010000001.1"/>
</dbReference>
<comment type="similarity">
    <text evidence="5">Belongs to the metallo-dependent hydrolases superfamily. Adenosine and AMP deaminases family. Adenine deaminase type 2 subfamily.</text>
</comment>
<dbReference type="EC" id="3.5.4.2" evidence="5"/>
<gene>
    <name evidence="7" type="ORF">E9232_000398</name>
</gene>
<evidence type="ECO:0000256" key="3">
    <source>
        <dbReference type="ARBA" id="ARBA00022833"/>
    </source>
</evidence>
<proteinExistence type="inferred from homology"/>
<feature type="domain" description="Adenosine deaminase" evidence="6">
    <location>
        <begin position="9"/>
        <end position="327"/>
    </location>
</feature>
<feature type="binding site" evidence="5">
    <location>
        <position position="14"/>
    </location>
    <ligand>
        <name>Zn(2+)</name>
        <dbReference type="ChEBI" id="CHEBI:29105"/>
        <note>catalytic</note>
    </ligand>
</feature>
<accession>A0ABU1JK01</accession>
<keyword evidence="8" id="KW-1185">Reference proteome</keyword>
<dbReference type="NCBIfam" id="NF006848">
    <property type="entry name" value="PRK09358.1-3"/>
    <property type="match status" value="1"/>
</dbReference>
<evidence type="ECO:0000256" key="2">
    <source>
        <dbReference type="ARBA" id="ARBA00022801"/>
    </source>
</evidence>
<name>A0ABU1JK01_9PROT</name>
<dbReference type="InterPro" id="IPR028892">
    <property type="entry name" value="ADE"/>
</dbReference>
<dbReference type="InterPro" id="IPR001365">
    <property type="entry name" value="A_deaminase_dom"/>
</dbReference>
<keyword evidence="4 5" id="KW-0546">Nucleotide metabolism</keyword>
<keyword evidence="3 5" id="KW-0862">Zinc</keyword>
<dbReference type="PANTHER" id="PTHR43114">
    <property type="entry name" value="ADENINE DEAMINASE"/>
    <property type="match status" value="1"/>
</dbReference>
<dbReference type="PANTHER" id="PTHR43114:SF6">
    <property type="entry name" value="ADENINE DEAMINASE"/>
    <property type="match status" value="1"/>
</dbReference>